<dbReference type="Gene3D" id="1.50.10.20">
    <property type="match status" value="1"/>
</dbReference>
<evidence type="ECO:0000313" key="2">
    <source>
        <dbReference type="Proteomes" id="UP001610334"/>
    </source>
</evidence>
<evidence type="ECO:0000313" key="1">
    <source>
        <dbReference type="EMBL" id="KAL2807709.1"/>
    </source>
</evidence>
<accession>A0ABR4GX38</accession>
<protein>
    <submittedName>
        <fullName evidence="1">Uncharacterized protein</fullName>
    </submittedName>
</protein>
<comment type="caution">
    <text evidence="1">The sequence shown here is derived from an EMBL/GenBank/DDBJ whole genome shotgun (WGS) entry which is preliminary data.</text>
</comment>
<gene>
    <name evidence="1" type="ORF">BJX63DRAFT_436811</name>
</gene>
<dbReference type="SUPFAM" id="SSF48208">
    <property type="entry name" value="Six-hairpin glycosidases"/>
    <property type="match status" value="2"/>
</dbReference>
<reference evidence="1 2" key="1">
    <citation type="submission" date="2024-07" db="EMBL/GenBank/DDBJ databases">
        <title>Section-level genome sequencing and comparative genomics of Aspergillus sections Usti and Cavernicolus.</title>
        <authorList>
            <consortium name="Lawrence Berkeley National Laboratory"/>
            <person name="Nybo J.L."/>
            <person name="Vesth T.C."/>
            <person name="Theobald S."/>
            <person name="Frisvad J.C."/>
            <person name="Larsen T.O."/>
            <person name="Kjaerboelling I."/>
            <person name="Rothschild-Mancinelli K."/>
            <person name="Lyhne E.K."/>
            <person name="Kogle M.E."/>
            <person name="Barry K."/>
            <person name="Clum A."/>
            <person name="Na H."/>
            <person name="Ledsgaard L."/>
            <person name="Lin J."/>
            <person name="Lipzen A."/>
            <person name="Kuo A."/>
            <person name="Riley R."/>
            <person name="Mondo S."/>
            <person name="Labutti K."/>
            <person name="Haridas S."/>
            <person name="Pangalinan J."/>
            <person name="Salamov A.A."/>
            <person name="Simmons B.A."/>
            <person name="Magnuson J.K."/>
            <person name="Chen J."/>
            <person name="Drula E."/>
            <person name="Henrissat B."/>
            <person name="Wiebenga A."/>
            <person name="Lubbers R.J."/>
            <person name="Gomes A.C."/>
            <person name="Makela M.R."/>
            <person name="Stajich J."/>
            <person name="Grigoriev I.V."/>
            <person name="Mortensen U.H."/>
            <person name="De Vries R.P."/>
            <person name="Baker S.E."/>
            <person name="Andersen M.R."/>
        </authorList>
    </citation>
    <scope>NUCLEOTIDE SEQUENCE [LARGE SCALE GENOMIC DNA]</scope>
    <source>
        <strain evidence="1 2">CBS 588.65</strain>
    </source>
</reference>
<proteinExistence type="predicted"/>
<dbReference type="Proteomes" id="UP001610334">
    <property type="component" value="Unassembled WGS sequence"/>
</dbReference>
<dbReference type="EMBL" id="JBFXLT010000133">
    <property type="protein sequence ID" value="KAL2807709.1"/>
    <property type="molecule type" value="Genomic_DNA"/>
</dbReference>
<dbReference type="InterPro" id="IPR008928">
    <property type="entry name" value="6-hairpin_glycosidase_sf"/>
</dbReference>
<sequence>MERWPEFTLPHWDTFTDCLYPILGQARSQMIGGDSSMSTTFLYLVSGEPNITWYDVNKLRKAQQDSRLLVTSASKWNLWSFQNLALGAESGKLLDVGTMWATQRLTGDPFLQEQRLPYAYNFKMALQDTSGGVFHGATLGDYFKNGGFVSKLIWLGNNNEDYVSPIFTTFYALLDVGNILLFDPSDELLLSRFTLAAEKLPSWQKASGEFDIGYLKANTSKNKYPHLTDNCATWYGLAAVYRILGDKKYLDGAEAGAKWFIEKVLETGRWLGVCDDTYLYPDFATVFAAQALLTSTRRLKMNRAHPHAKWNHIQRLATQPNGPEFEHAGYTSTANARGPIYLSSHTGAFIRFYGITGDQVFLDLARYAAKCRDAFVDPTSSVPSYYWYQKNIGGSTDPWHGWWHIGWVTDYLLASAHMLSDGAIYFPYGFITAKVGSHAPYGFASATVLGEDAELWQPRHLLNVSDPEVDYITARREAMNPRGLVPFKVATSGDISALAGSISKISNNNLRVTVAGYGLAVVAIETTLQTDSRGPEFRSFNITGSRVSHVVSWSFWTTAESRVQWAIPGSGVWTSLPSTKNYTFSQSVDLADVENAMDVKIRIASTKEGLSCILDAVFWTL</sequence>
<organism evidence="1 2">
    <name type="scientific">Aspergillus granulosus</name>
    <dbReference type="NCBI Taxonomy" id="176169"/>
    <lineage>
        <taxon>Eukaryota</taxon>
        <taxon>Fungi</taxon>
        <taxon>Dikarya</taxon>
        <taxon>Ascomycota</taxon>
        <taxon>Pezizomycotina</taxon>
        <taxon>Eurotiomycetes</taxon>
        <taxon>Eurotiomycetidae</taxon>
        <taxon>Eurotiales</taxon>
        <taxon>Aspergillaceae</taxon>
        <taxon>Aspergillus</taxon>
        <taxon>Aspergillus subgen. Nidulantes</taxon>
    </lineage>
</organism>
<name>A0ABR4GX38_9EURO</name>
<keyword evidence="2" id="KW-1185">Reference proteome</keyword>